<comment type="caution">
    <text evidence="1">The sequence shown here is derived from an EMBL/GenBank/DDBJ whole genome shotgun (WGS) entry which is preliminary data.</text>
</comment>
<reference evidence="1 2" key="2">
    <citation type="journal article" date="2022" name="Mol. Ecol. Resour.">
        <title>The genomes of chicory, endive, great burdock and yacon provide insights into Asteraceae paleo-polyploidization history and plant inulin production.</title>
        <authorList>
            <person name="Fan W."/>
            <person name="Wang S."/>
            <person name="Wang H."/>
            <person name="Wang A."/>
            <person name="Jiang F."/>
            <person name="Liu H."/>
            <person name="Zhao H."/>
            <person name="Xu D."/>
            <person name="Zhang Y."/>
        </authorList>
    </citation>
    <scope>NUCLEOTIDE SEQUENCE [LARGE SCALE GENOMIC DNA]</scope>
    <source>
        <strain evidence="2">cv. Niubang</strain>
    </source>
</reference>
<name>A0ACB8ZGW1_ARCLA</name>
<evidence type="ECO:0000313" key="1">
    <source>
        <dbReference type="EMBL" id="KAI3697052.1"/>
    </source>
</evidence>
<reference evidence="2" key="1">
    <citation type="journal article" date="2022" name="Mol. Ecol. Resour.">
        <title>The genomes of chicory, endive, great burdock and yacon provide insights into Asteraceae palaeo-polyploidization history and plant inulin production.</title>
        <authorList>
            <person name="Fan W."/>
            <person name="Wang S."/>
            <person name="Wang H."/>
            <person name="Wang A."/>
            <person name="Jiang F."/>
            <person name="Liu H."/>
            <person name="Zhao H."/>
            <person name="Xu D."/>
            <person name="Zhang Y."/>
        </authorList>
    </citation>
    <scope>NUCLEOTIDE SEQUENCE [LARGE SCALE GENOMIC DNA]</scope>
    <source>
        <strain evidence="2">cv. Niubang</strain>
    </source>
</reference>
<gene>
    <name evidence="1" type="ORF">L6452_29775</name>
</gene>
<dbReference type="EMBL" id="CM042056">
    <property type="protein sequence ID" value="KAI3697052.1"/>
    <property type="molecule type" value="Genomic_DNA"/>
</dbReference>
<protein>
    <submittedName>
        <fullName evidence="1">Uncharacterized protein</fullName>
    </submittedName>
</protein>
<accession>A0ACB8ZGW1</accession>
<organism evidence="1 2">
    <name type="scientific">Arctium lappa</name>
    <name type="common">Greater burdock</name>
    <name type="synonym">Lappa major</name>
    <dbReference type="NCBI Taxonomy" id="4217"/>
    <lineage>
        <taxon>Eukaryota</taxon>
        <taxon>Viridiplantae</taxon>
        <taxon>Streptophyta</taxon>
        <taxon>Embryophyta</taxon>
        <taxon>Tracheophyta</taxon>
        <taxon>Spermatophyta</taxon>
        <taxon>Magnoliopsida</taxon>
        <taxon>eudicotyledons</taxon>
        <taxon>Gunneridae</taxon>
        <taxon>Pentapetalae</taxon>
        <taxon>asterids</taxon>
        <taxon>campanulids</taxon>
        <taxon>Asterales</taxon>
        <taxon>Asteraceae</taxon>
        <taxon>Carduoideae</taxon>
        <taxon>Cardueae</taxon>
        <taxon>Arctiinae</taxon>
        <taxon>Arctium</taxon>
    </lineage>
</organism>
<evidence type="ECO:0000313" key="2">
    <source>
        <dbReference type="Proteomes" id="UP001055879"/>
    </source>
</evidence>
<proteinExistence type="predicted"/>
<sequence length="991" mass="111185">MRAMEYALAHRNSTSIWREKKREKMRIRSKSNSNWTMLTGRESLIRLIGKRRRFLPNRQSIMSSHIQRDSSLVKDENGAEESLEERSESLAGTSGSDMVTCPVCGNKVRGEEYTINSHLDACLARGTKRKLSQQTLLQFNFCSKSKVQFYSTNLDDTKSNPTSLDKDITELSGVATEDTNSITCGSSSSSDNISLVNTDGSAEVSVNSERISVRGGSPVNNVGRVDSPSLLPETEVSEDDSANSDDDISGKLLATFIVGRRFSEEGELHTGANISLCRDPENIKDPNAVKVLSAESGCSKVLGYIPRELAEHLSKLMDTFGLSFEGRIMSVPEHTHAVVPIQISCQEKISSSELEGENFQVFKSLCRHVLSAVKLSEASPPGMMKYQQNFCLLLQEALRTTPHVFTHEENIFLEKFLLLSDDSQRLFIRLYTRKGPWFRMSNISYAEILDCQHAVKELCEAGYVCSIETISELHKDDLDGILNILTVGELREILCVINKKCSHSSRKQECISSLLSTYVDGSSPFLQKAVLEKAGSCIRISSAADSLIWRVERLFFCNGEQDLSAFLLVDLGIVKYPTYNCVVTDQIFSSRNDLLSYEEALEVAQIMDESLEENDSSMVLRCIAISDSSISNSAAKTIQLSTSKQLPAPFPCFSALWIYSKVVLLGVSFLECERRYEDAINLLRNLLLNFANDRRRGYWTLRLSIDLEHLGRVNESLCVAETGLVDPWVRAGSRISLQRRVLRLGRPPRRWKVPSYSESLKRKIPEVHVQGRPLNCKTGTKSRFYGEDGEQCGVEQLALQYYAGEGGGWQGVHSESGIWLTVFGLLMWDVIFADVPNVFLTRFQTSPLDLDTDNFYEARKSIIEPLLVKIEEGMGEEMLITSWESHLGTACRGVDWNRHSLTELRAIVTCIGGRCLASICRHLAQDYRSWSSGMPDLLLWRFHGDYSGEAKLVEVKGPRDRLSEQQRAWLLFLMDSGFNAEVCRVNPPVSK</sequence>
<dbReference type="Proteomes" id="UP001055879">
    <property type="component" value="Linkage Group LG10"/>
</dbReference>
<keyword evidence="2" id="KW-1185">Reference proteome</keyword>